<proteinExistence type="inferred from homology"/>
<dbReference type="SUPFAM" id="SSF55469">
    <property type="entry name" value="FMN-dependent nitroreductase-like"/>
    <property type="match status" value="1"/>
</dbReference>
<dbReference type="PANTHER" id="PTHR43673">
    <property type="entry name" value="NAD(P)H NITROREDUCTASE YDGI-RELATED"/>
    <property type="match status" value="1"/>
</dbReference>
<dbReference type="RefSeq" id="WP_398284122.1">
    <property type="nucleotide sequence ID" value="NZ_JBITLV010000007.1"/>
</dbReference>
<keyword evidence="2" id="KW-0560">Oxidoreductase</keyword>
<feature type="domain" description="Nitroreductase" evidence="3">
    <location>
        <begin position="7"/>
        <end position="172"/>
    </location>
</feature>
<evidence type="ECO:0000313" key="4">
    <source>
        <dbReference type="EMBL" id="MFI7589252.1"/>
    </source>
</evidence>
<dbReference type="Proteomes" id="UP001612915">
    <property type="component" value="Unassembled WGS sequence"/>
</dbReference>
<dbReference type="PANTHER" id="PTHR43673:SF10">
    <property type="entry name" value="NADH DEHYDROGENASE_NAD(P)H NITROREDUCTASE XCC3605-RELATED"/>
    <property type="match status" value="1"/>
</dbReference>
<dbReference type="EMBL" id="JBITLV010000007">
    <property type="protein sequence ID" value="MFI7589252.1"/>
    <property type="molecule type" value="Genomic_DNA"/>
</dbReference>
<gene>
    <name evidence="4" type="ORF">ACIB24_19475</name>
</gene>
<accession>A0ABW8ATN8</accession>
<sequence length="203" mass="22141">MEFSDAVRARRMVRTYTGEPVDAATLTGLLAAATRAPSAGNTQGWDFLVLREPDDRDAFWAATTDPDATPDRWLTGMRTAPVLVLCLSDRDRYLDRYAEPDKGWTDRDPDRWPVPYWDVDVGMAAMILLLGAVDAGLAAAFFGVPPDHADAVHQALGIPPGRRIVGVVSVGHSAPDRRSPSLARGRRPLAEVVHDGRFGVPWA</sequence>
<comment type="similarity">
    <text evidence="1">Belongs to the nitroreductase family.</text>
</comment>
<evidence type="ECO:0000256" key="1">
    <source>
        <dbReference type="ARBA" id="ARBA00007118"/>
    </source>
</evidence>
<comment type="caution">
    <text evidence="4">The sequence shown here is derived from an EMBL/GenBank/DDBJ whole genome shotgun (WGS) entry which is preliminary data.</text>
</comment>
<dbReference type="InterPro" id="IPR029479">
    <property type="entry name" value="Nitroreductase"/>
</dbReference>
<keyword evidence="5" id="KW-1185">Reference proteome</keyword>
<dbReference type="Pfam" id="PF00881">
    <property type="entry name" value="Nitroreductase"/>
    <property type="match status" value="1"/>
</dbReference>
<reference evidence="4 5" key="1">
    <citation type="submission" date="2024-10" db="EMBL/GenBank/DDBJ databases">
        <title>The Natural Products Discovery Center: Release of the First 8490 Sequenced Strains for Exploring Actinobacteria Biosynthetic Diversity.</title>
        <authorList>
            <person name="Kalkreuter E."/>
            <person name="Kautsar S.A."/>
            <person name="Yang D."/>
            <person name="Bader C.D."/>
            <person name="Teijaro C.N."/>
            <person name="Fluegel L."/>
            <person name="Davis C.M."/>
            <person name="Simpson J.R."/>
            <person name="Lauterbach L."/>
            <person name="Steele A.D."/>
            <person name="Gui C."/>
            <person name="Meng S."/>
            <person name="Li G."/>
            <person name="Viehrig K."/>
            <person name="Ye F."/>
            <person name="Su P."/>
            <person name="Kiefer A.F."/>
            <person name="Nichols A."/>
            <person name="Cepeda A.J."/>
            <person name="Yan W."/>
            <person name="Fan B."/>
            <person name="Jiang Y."/>
            <person name="Adhikari A."/>
            <person name="Zheng C.-J."/>
            <person name="Schuster L."/>
            <person name="Cowan T.M."/>
            <person name="Smanski M.J."/>
            <person name="Chevrette M.G."/>
            <person name="De Carvalho L.P.S."/>
            <person name="Shen B."/>
        </authorList>
    </citation>
    <scope>NUCLEOTIDE SEQUENCE [LARGE SCALE GENOMIC DNA]</scope>
    <source>
        <strain evidence="4 5">NPDC049639</strain>
    </source>
</reference>
<dbReference type="CDD" id="cd02062">
    <property type="entry name" value="Nitro_FMN_reductase"/>
    <property type="match status" value="1"/>
</dbReference>
<dbReference type="InterPro" id="IPR000415">
    <property type="entry name" value="Nitroreductase-like"/>
</dbReference>
<organism evidence="4 5">
    <name type="scientific">Spongisporangium articulatum</name>
    <dbReference type="NCBI Taxonomy" id="3362603"/>
    <lineage>
        <taxon>Bacteria</taxon>
        <taxon>Bacillati</taxon>
        <taxon>Actinomycetota</taxon>
        <taxon>Actinomycetes</taxon>
        <taxon>Kineosporiales</taxon>
        <taxon>Kineosporiaceae</taxon>
        <taxon>Spongisporangium</taxon>
    </lineage>
</organism>
<protein>
    <submittedName>
        <fullName evidence="4">Nitroreductase family protein</fullName>
    </submittedName>
</protein>
<evidence type="ECO:0000259" key="3">
    <source>
        <dbReference type="Pfam" id="PF00881"/>
    </source>
</evidence>
<dbReference type="Gene3D" id="3.40.109.10">
    <property type="entry name" value="NADH Oxidase"/>
    <property type="match status" value="1"/>
</dbReference>
<name>A0ABW8ATN8_9ACTN</name>
<evidence type="ECO:0000256" key="2">
    <source>
        <dbReference type="ARBA" id="ARBA00023002"/>
    </source>
</evidence>
<evidence type="ECO:0000313" key="5">
    <source>
        <dbReference type="Proteomes" id="UP001612915"/>
    </source>
</evidence>